<gene>
    <name evidence="2" type="ORF">IAD03_08475</name>
</gene>
<feature type="domain" description="Penicillin-binding protein transpeptidase" evidence="1">
    <location>
        <begin position="218"/>
        <end position="525"/>
    </location>
</feature>
<dbReference type="PANTHER" id="PTHR30627:SF24">
    <property type="entry name" value="PENICILLIN-BINDING PROTEIN 4B"/>
    <property type="match status" value="1"/>
</dbReference>
<dbReference type="PANTHER" id="PTHR30627">
    <property type="entry name" value="PEPTIDOGLYCAN D,D-TRANSPEPTIDASE"/>
    <property type="match status" value="1"/>
</dbReference>
<organism evidence="2 3">
    <name type="scientific">Candidatus Caccousia stercoris</name>
    <dbReference type="NCBI Taxonomy" id="2840723"/>
    <lineage>
        <taxon>Bacteria</taxon>
        <taxon>Bacillati</taxon>
        <taxon>Bacillota</taxon>
        <taxon>Clostridia</taxon>
        <taxon>Eubacteriales</taxon>
        <taxon>Oscillospiraceae</taxon>
        <taxon>Oscillospiraceae incertae sedis</taxon>
        <taxon>Candidatus Caccousia</taxon>
    </lineage>
</organism>
<name>A0A9D1FT29_9FIRM</name>
<proteinExistence type="predicted"/>
<evidence type="ECO:0000313" key="2">
    <source>
        <dbReference type="EMBL" id="HIS79391.1"/>
    </source>
</evidence>
<reference evidence="2" key="2">
    <citation type="journal article" date="2021" name="PeerJ">
        <title>Extensive microbial diversity within the chicken gut microbiome revealed by metagenomics and culture.</title>
        <authorList>
            <person name="Gilroy R."/>
            <person name="Ravi A."/>
            <person name="Getino M."/>
            <person name="Pursley I."/>
            <person name="Horton D.L."/>
            <person name="Alikhan N.F."/>
            <person name="Baker D."/>
            <person name="Gharbi K."/>
            <person name="Hall N."/>
            <person name="Watson M."/>
            <person name="Adriaenssens E.M."/>
            <person name="Foster-Nyarko E."/>
            <person name="Jarju S."/>
            <person name="Secka A."/>
            <person name="Antonio M."/>
            <person name="Oren A."/>
            <person name="Chaudhuri R.R."/>
            <person name="La Ragione R."/>
            <person name="Hildebrand F."/>
            <person name="Pallen M.J."/>
        </authorList>
    </citation>
    <scope>NUCLEOTIDE SEQUENCE</scope>
    <source>
        <strain evidence="2">6086</strain>
    </source>
</reference>
<dbReference type="EMBL" id="DVJM01000178">
    <property type="protein sequence ID" value="HIS79391.1"/>
    <property type="molecule type" value="Genomic_DNA"/>
</dbReference>
<dbReference type="GO" id="GO:0071555">
    <property type="term" value="P:cell wall organization"/>
    <property type="evidence" value="ECO:0007669"/>
    <property type="project" value="TreeGrafter"/>
</dbReference>
<dbReference type="GO" id="GO:0008658">
    <property type="term" value="F:penicillin binding"/>
    <property type="evidence" value="ECO:0007669"/>
    <property type="project" value="InterPro"/>
</dbReference>
<dbReference type="GO" id="GO:0071972">
    <property type="term" value="F:peptidoglycan L,D-transpeptidase activity"/>
    <property type="evidence" value="ECO:0007669"/>
    <property type="project" value="TreeGrafter"/>
</dbReference>
<dbReference type="Proteomes" id="UP000824141">
    <property type="component" value="Unassembled WGS sequence"/>
</dbReference>
<reference evidence="2" key="1">
    <citation type="submission" date="2020-10" db="EMBL/GenBank/DDBJ databases">
        <authorList>
            <person name="Gilroy R."/>
        </authorList>
    </citation>
    <scope>NUCLEOTIDE SEQUENCE</scope>
    <source>
        <strain evidence="2">6086</strain>
    </source>
</reference>
<dbReference type="InterPro" id="IPR050515">
    <property type="entry name" value="Beta-lactam/transpept"/>
</dbReference>
<accession>A0A9D1FT29</accession>
<dbReference type="InterPro" id="IPR036138">
    <property type="entry name" value="PBP_dimer_sf"/>
</dbReference>
<evidence type="ECO:0000259" key="1">
    <source>
        <dbReference type="Pfam" id="PF00905"/>
    </source>
</evidence>
<dbReference type="InterPro" id="IPR001460">
    <property type="entry name" value="PCN-bd_Tpept"/>
</dbReference>
<dbReference type="Gene3D" id="3.40.710.10">
    <property type="entry name" value="DD-peptidase/beta-lactamase superfamily"/>
    <property type="match status" value="1"/>
</dbReference>
<dbReference type="InterPro" id="IPR012338">
    <property type="entry name" value="Beta-lactam/transpept-like"/>
</dbReference>
<dbReference type="Pfam" id="PF00905">
    <property type="entry name" value="Transpeptidase"/>
    <property type="match status" value="1"/>
</dbReference>
<evidence type="ECO:0000313" key="3">
    <source>
        <dbReference type="Proteomes" id="UP000824141"/>
    </source>
</evidence>
<dbReference type="GO" id="GO:0005886">
    <property type="term" value="C:plasma membrane"/>
    <property type="evidence" value="ECO:0007669"/>
    <property type="project" value="TreeGrafter"/>
</dbReference>
<dbReference type="SUPFAM" id="SSF56519">
    <property type="entry name" value="Penicillin binding protein dimerisation domain"/>
    <property type="match status" value="1"/>
</dbReference>
<comment type="caution">
    <text evidence="2">The sequence shown here is derived from an EMBL/GenBank/DDBJ whole genome shotgun (WGS) entry which is preliminary data.</text>
</comment>
<dbReference type="SUPFAM" id="SSF56601">
    <property type="entry name" value="beta-lactamase/transpeptidase-like"/>
    <property type="match status" value="1"/>
</dbReference>
<dbReference type="Gene3D" id="3.90.1310.10">
    <property type="entry name" value="Penicillin-binding protein 2a (Domain 2)"/>
    <property type="match status" value="1"/>
</dbReference>
<sequence>MERRVAGFFGIVMLGLLICILSVYTLSLGESLAETAQRQSSYRLTVNETRGTIYDCNLLALTGEQERWVAAVAPGVQTASDLSRAMGSDGVAEISSLLQNGTPFALSLPSNVSGDGILTFQIPERYGDSQLAVHAIGYLDGSGHGVAGMEKAYDEYLSEQKGEISVLYQVDALHRALAGETPTVTDTTYLGKGGLVLTLDKRIQEIAEQAAEKSLTKGAVLVAEVPSCKIRAMVSLPTFDPNEVAQLLEDDDSPLMNRCLAPYSVGSVFKLVSAAAALESGLTPDVSYECTGSITVSGGDFHCYNEESHGVEDMQSAIANSCNTYFVHLMQQVDPSLFLNMAKRFGFGSGTQLAPGYVSSSGILPSESSLRVPQALANFSFGQGELTATPLQILGMVNAIASDGEYTAPSLVQGTVDASLQTVSSVEEQEPTRVLSAYHAALLQNFMRASVEDGTSTKYSPAHGGAGAKTATAQTGRFDENGVEQVHSWFAGFYPYDDPQYVIVVFSETGTGGGPTCGPVFQEIADGLWELFLSQ</sequence>
<dbReference type="AlphaFoldDB" id="A0A9D1FT29"/>
<protein>
    <submittedName>
        <fullName evidence="2">Penicillin-binding protein 2</fullName>
    </submittedName>
</protein>